<evidence type="ECO:0000313" key="2">
    <source>
        <dbReference type="EMBL" id="OHA57710.1"/>
    </source>
</evidence>
<dbReference type="STRING" id="1802435.A2114_02415"/>
<dbReference type="AlphaFoldDB" id="A0A1G2QAX8"/>
<protein>
    <recommendedName>
        <fullName evidence="1">DUF5680 domain-containing protein</fullName>
    </recommendedName>
</protein>
<proteinExistence type="predicted"/>
<organism evidence="2 3">
    <name type="scientific">Candidatus Vogelbacteria bacterium GWA1_51_14</name>
    <dbReference type="NCBI Taxonomy" id="1802435"/>
    <lineage>
        <taxon>Bacteria</taxon>
        <taxon>Candidatus Vogeliibacteriota</taxon>
    </lineage>
</organism>
<evidence type="ECO:0000259" key="1">
    <source>
        <dbReference type="Pfam" id="PF18931"/>
    </source>
</evidence>
<name>A0A1G2QAX8_9BACT</name>
<comment type="caution">
    <text evidence="2">The sequence shown here is derived from an EMBL/GenBank/DDBJ whole genome shotgun (WGS) entry which is preliminary data.</text>
</comment>
<feature type="domain" description="DUF5680" evidence="1">
    <location>
        <begin position="53"/>
        <end position="160"/>
    </location>
</feature>
<dbReference type="InterPro" id="IPR043735">
    <property type="entry name" value="DUF5680"/>
</dbReference>
<dbReference type="EMBL" id="MHTG01000007">
    <property type="protein sequence ID" value="OHA57710.1"/>
    <property type="molecule type" value="Genomic_DNA"/>
</dbReference>
<gene>
    <name evidence="2" type="ORF">A2114_02415</name>
</gene>
<dbReference type="Pfam" id="PF18931">
    <property type="entry name" value="DUF5680"/>
    <property type="match status" value="1"/>
</dbReference>
<accession>A0A1G2QAX8</accession>
<dbReference type="Proteomes" id="UP000176494">
    <property type="component" value="Unassembled WGS sequence"/>
</dbReference>
<sequence length="166" mass="19419">MDDRSPDFWVLLQRFLAEANRHGYAAGESKNWIKEPDGSTTIDYEFGFWRYHDNFFGGEPYGGREVVFYEGKAVWMMVYYGWVEVGQDASLIYRFLREALLKQNDENLPLRGPKSYTNLDFVYRCDWSKGSTLCCFSGHEQIFNREFGLLYRAHFEGGLVDRSVAI</sequence>
<reference evidence="2 3" key="1">
    <citation type="journal article" date="2016" name="Nat. Commun.">
        <title>Thousands of microbial genomes shed light on interconnected biogeochemical processes in an aquifer system.</title>
        <authorList>
            <person name="Anantharaman K."/>
            <person name="Brown C.T."/>
            <person name="Hug L.A."/>
            <person name="Sharon I."/>
            <person name="Castelle C.J."/>
            <person name="Probst A.J."/>
            <person name="Thomas B.C."/>
            <person name="Singh A."/>
            <person name="Wilkins M.J."/>
            <person name="Karaoz U."/>
            <person name="Brodie E.L."/>
            <person name="Williams K.H."/>
            <person name="Hubbard S.S."/>
            <person name="Banfield J.F."/>
        </authorList>
    </citation>
    <scope>NUCLEOTIDE SEQUENCE [LARGE SCALE GENOMIC DNA]</scope>
</reference>
<evidence type="ECO:0000313" key="3">
    <source>
        <dbReference type="Proteomes" id="UP000176494"/>
    </source>
</evidence>